<protein>
    <submittedName>
        <fullName evidence="4">TetR/AcrR family transcriptional regulator</fullName>
    </submittedName>
</protein>
<dbReference type="PANTHER" id="PTHR43479">
    <property type="entry name" value="ACREF/ENVCD OPERON REPRESSOR-RELATED"/>
    <property type="match status" value="1"/>
</dbReference>
<evidence type="ECO:0000313" key="4">
    <source>
        <dbReference type="EMBL" id="HIZ88379.1"/>
    </source>
</evidence>
<comment type="caution">
    <text evidence="4">The sequence shown here is derived from an EMBL/GenBank/DDBJ whole genome shotgun (WGS) entry which is preliminary data.</text>
</comment>
<dbReference type="PROSITE" id="PS50977">
    <property type="entry name" value="HTH_TETR_2"/>
    <property type="match status" value="1"/>
</dbReference>
<name>A0A9D2GS75_9BACT</name>
<gene>
    <name evidence="4" type="ORF">H9804_00400</name>
</gene>
<dbReference type="GO" id="GO:0003677">
    <property type="term" value="F:DNA binding"/>
    <property type="evidence" value="ECO:0007669"/>
    <property type="project" value="UniProtKB-UniRule"/>
</dbReference>
<proteinExistence type="predicted"/>
<dbReference type="PANTHER" id="PTHR43479:SF7">
    <property type="entry name" value="TETR-FAMILY TRANSCRIPTIONAL REGULATOR"/>
    <property type="match status" value="1"/>
</dbReference>
<dbReference type="Gene3D" id="1.10.357.10">
    <property type="entry name" value="Tetracycline Repressor, domain 2"/>
    <property type="match status" value="1"/>
</dbReference>
<organism evidence="4 5">
    <name type="scientific">Candidatus Mucispirillum faecigallinarum</name>
    <dbReference type="NCBI Taxonomy" id="2838699"/>
    <lineage>
        <taxon>Bacteria</taxon>
        <taxon>Pseudomonadati</taxon>
        <taxon>Deferribacterota</taxon>
        <taxon>Deferribacteres</taxon>
        <taxon>Deferribacterales</taxon>
        <taxon>Mucispirillaceae</taxon>
        <taxon>Mucispirillum</taxon>
    </lineage>
</organism>
<evidence type="ECO:0000313" key="5">
    <source>
        <dbReference type="Proteomes" id="UP000824176"/>
    </source>
</evidence>
<dbReference type="InterPro" id="IPR050624">
    <property type="entry name" value="HTH-type_Tx_Regulator"/>
</dbReference>
<reference evidence="4" key="2">
    <citation type="submission" date="2021-04" db="EMBL/GenBank/DDBJ databases">
        <authorList>
            <person name="Gilroy R."/>
        </authorList>
    </citation>
    <scope>NUCLEOTIDE SEQUENCE</scope>
    <source>
        <strain evidence="4">ChiW4-1371</strain>
    </source>
</reference>
<dbReference type="Pfam" id="PF14278">
    <property type="entry name" value="TetR_C_8"/>
    <property type="match status" value="1"/>
</dbReference>
<dbReference type="InterPro" id="IPR009057">
    <property type="entry name" value="Homeodomain-like_sf"/>
</dbReference>
<keyword evidence="1 2" id="KW-0238">DNA-binding</keyword>
<evidence type="ECO:0000256" key="2">
    <source>
        <dbReference type="PROSITE-ProRule" id="PRU00335"/>
    </source>
</evidence>
<dbReference type="SUPFAM" id="SSF46689">
    <property type="entry name" value="Homeodomain-like"/>
    <property type="match status" value="1"/>
</dbReference>
<dbReference type="EMBL" id="DXAQ01000006">
    <property type="protein sequence ID" value="HIZ88379.1"/>
    <property type="molecule type" value="Genomic_DNA"/>
</dbReference>
<dbReference type="InterPro" id="IPR039532">
    <property type="entry name" value="TetR_C_Firmicutes"/>
</dbReference>
<dbReference type="AlphaFoldDB" id="A0A9D2GS75"/>
<dbReference type="InterPro" id="IPR001647">
    <property type="entry name" value="HTH_TetR"/>
</dbReference>
<evidence type="ECO:0000256" key="1">
    <source>
        <dbReference type="ARBA" id="ARBA00023125"/>
    </source>
</evidence>
<feature type="domain" description="HTH tetR-type" evidence="3">
    <location>
        <begin position="8"/>
        <end position="68"/>
    </location>
</feature>
<feature type="DNA-binding region" description="H-T-H motif" evidence="2">
    <location>
        <begin position="31"/>
        <end position="50"/>
    </location>
</feature>
<evidence type="ECO:0000259" key="3">
    <source>
        <dbReference type="PROSITE" id="PS50977"/>
    </source>
</evidence>
<accession>A0A9D2GS75</accession>
<sequence length="200" mass="24210">MKDTHRSHETKERFKKAFFALYAERKIETITIKEVADLAGFNRGTFYLYYKSIYDLLQKTEQELLDDFAKRVDFHIKFYYGDIEIADDKIFEDMQTNFLEHSEYIRILNGENGDPRFKSRMKNIIKDAYRKYASIDNSVRVSKFEYLLEYIVEANMSLIQYWLMNREKDSPRVTLKDVWDIMHYVSEHGFKKAFEMYINK</sequence>
<reference evidence="4" key="1">
    <citation type="journal article" date="2021" name="PeerJ">
        <title>Extensive microbial diversity within the chicken gut microbiome revealed by metagenomics and culture.</title>
        <authorList>
            <person name="Gilroy R."/>
            <person name="Ravi A."/>
            <person name="Getino M."/>
            <person name="Pursley I."/>
            <person name="Horton D.L."/>
            <person name="Alikhan N.F."/>
            <person name="Baker D."/>
            <person name="Gharbi K."/>
            <person name="Hall N."/>
            <person name="Watson M."/>
            <person name="Adriaenssens E.M."/>
            <person name="Foster-Nyarko E."/>
            <person name="Jarju S."/>
            <person name="Secka A."/>
            <person name="Antonio M."/>
            <person name="Oren A."/>
            <person name="Chaudhuri R.R."/>
            <person name="La Ragione R."/>
            <person name="Hildebrand F."/>
            <person name="Pallen M.J."/>
        </authorList>
    </citation>
    <scope>NUCLEOTIDE SEQUENCE</scope>
    <source>
        <strain evidence="4">ChiW4-1371</strain>
    </source>
</reference>
<dbReference type="Proteomes" id="UP000824176">
    <property type="component" value="Unassembled WGS sequence"/>
</dbReference>
<dbReference type="Pfam" id="PF00440">
    <property type="entry name" value="TetR_N"/>
    <property type="match status" value="1"/>
</dbReference>